<dbReference type="InterPro" id="IPR019302">
    <property type="entry name" value="CAP12/PCTIR_TIR_dom"/>
</dbReference>
<proteinExistence type="predicted"/>
<dbReference type="Proteomes" id="UP000316921">
    <property type="component" value="Chromosome"/>
</dbReference>
<dbReference type="InterPro" id="IPR029063">
    <property type="entry name" value="SAM-dependent_MTases_sf"/>
</dbReference>
<dbReference type="AlphaFoldDB" id="A0A518BGZ4"/>
<accession>A0A518BGZ4</accession>
<gene>
    <name evidence="2" type="ORF">Pla133_13170</name>
</gene>
<dbReference type="RefSeq" id="WP_145063635.1">
    <property type="nucleotide sequence ID" value="NZ_CP036287.1"/>
</dbReference>
<keyword evidence="3" id="KW-1185">Reference proteome</keyword>
<reference evidence="2 3" key="1">
    <citation type="submission" date="2019-02" db="EMBL/GenBank/DDBJ databases">
        <title>Deep-cultivation of Planctomycetes and their phenomic and genomic characterization uncovers novel biology.</title>
        <authorList>
            <person name="Wiegand S."/>
            <person name="Jogler M."/>
            <person name="Boedeker C."/>
            <person name="Pinto D."/>
            <person name="Vollmers J."/>
            <person name="Rivas-Marin E."/>
            <person name="Kohn T."/>
            <person name="Peeters S.H."/>
            <person name="Heuer A."/>
            <person name="Rast P."/>
            <person name="Oberbeckmann S."/>
            <person name="Bunk B."/>
            <person name="Jeske O."/>
            <person name="Meyerdierks A."/>
            <person name="Storesund J.E."/>
            <person name="Kallscheuer N."/>
            <person name="Luecker S."/>
            <person name="Lage O.M."/>
            <person name="Pohl T."/>
            <person name="Merkel B.J."/>
            <person name="Hornburger P."/>
            <person name="Mueller R.-W."/>
            <person name="Bruemmer F."/>
            <person name="Labrenz M."/>
            <person name="Spormann A.M."/>
            <person name="Op den Camp H."/>
            <person name="Overmann J."/>
            <person name="Amann R."/>
            <person name="Jetten M.S.M."/>
            <person name="Mascher T."/>
            <person name="Medema M.H."/>
            <person name="Devos D.P."/>
            <person name="Kaster A.-K."/>
            <person name="Ovreas L."/>
            <person name="Rohde M."/>
            <person name="Galperin M.Y."/>
            <person name="Jogler C."/>
        </authorList>
    </citation>
    <scope>NUCLEOTIDE SEQUENCE [LARGE SCALE GENOMIC DNA]</scope>
    <source>
        <strain evidence="2 3">Pla133</strain>
    </source>
</reference>
<dbReference type="GO" id="GO:0050135">
    <property type="term" value="F:NADP+ nucleosidase activity"/>
    <property type="evidence" value="ECO:0007669"/>
    <property type="project" value="InterPro"/>
</dbReference>
<evidence type="ECO:0000313" key="2">
    <source>
        <dbReference type="EMBL" id="QDU66251.1"/>
    </source>
</evidence>
<evidence type="ECO:0000259" key="1">
    <source>
        <dbReference type="Pfam" id="PF10137"/>
    </source>
</evidence>
<sequence>MKPRVFIGSSQEKRPVAEYVADQLAPTFEVYPWWNALPPSESTMEGLARLARTVDAAVLIFGADDTRGFRNSIDFVTRDNVVLEYGMFVGALARERVRAFCEGDVATPTDMAGITVAYFKSGQPHHLSALDPSIKEIADAWGRIVPREYGNPVDSGLGLAPAVFRHAKSAHSTLEAFIRSASFGDSDQRAPIAIESEVCALDAYVGGLGSVESRFWTTTYLTSGFWTRPRSERLVEANLDMLRRTSAKEGSARRLIILAAPERTELRLQVSALEHFRRIDDNPSIQQLRHAHRRLRSRISALEDAGCTTKVTYPPPSHRHGGFLAELEGFVEGDTELAIYDSKRVDLFDGGRVGRVTGVRAYTHAYALFDRILEVASTYFTDLWQSAMPASDFLLRLDEAIRYFDQRIDMKQAALGLYVDPPDQDARELKSQELQAALQLIRDSEMWGKFRSYLDIGTCTGRYPLALKRSEALDPSCRITGIDSDDDCILVAKGQCLTHEPPPMSIRIEPVDLFDTSVAELSGPFELVTAMMGTISHLAWDGDRSLRLALSRIVELLDSKGLLLLSTWTKHAVERDRIVAHLYDEVSRKRIRAWSPRLDLLQALFDQAGLEVVHQARVDTRMIVFALRRRPGRG</sequence>
<dbReference type="EMBL" id="CP036287">
    <property type="protein sequence ID" value="QDU66251.1"/>
    <property type="molecule type" value="Genomic_DNA"/>
</dbReference>
<feature type="domain" description="CD-NTase-associated protein 12/Pycsar effector protein TIR" evidence="1">
    <location>
        <begin position="4"/>
        <end position="120"/>
    </location>
</feature>
<dbReference type="SUPFAM" id="SSF53335">
    <property type="entry name" value="S-adenosyl-L-methionine-dependent methyltransferases"/>
    <property type="match status" value="1"/>
</dbReference>
<dbReference type="Pfam" id="PF13489">
    <property type="entry name" value="Methyltransf_23"/>
    <property type="match status" value="1"/>
</dbReference>
<evidence type="ECO:0000313" key="3">
    <source>
        <dbReference type="Proteomes" id="UP000316921"/>
    </source>
</evidence>
<dbReference type="Pfam" id="PF10137">
    <property type="entry name" value="CAP12-PCTIR_TIR"/>
    <property type="match status" value="1"/>
</dbReference>
<dbReference type="KEGG" id="pbap:Pla133_13170"/>
<dbReference type="Gene3D" id="3.40.50.150">
    <property type="entry name" value="Vaccinia Virus protein VP39"/>
    <property type="match status" value="1"/>
</dbReference>
<name>A0A518BGZ4_9BACT</name>
<organism evidence="2 3">
    <name type="scientific">Engelhardtia mirabilis</name>
    <dbReference type="NCBI Taxonomy" id="2528011"/>
    <lineage>
        <taxon>Bacteria</taxon>
        <taxon>Pseudomonadati</taxon>
        <taxon>Planctomycetota</taxon>
        <taxon>Planctomycetia</taxon>
        <taxon>Planctomycetia incertae sedis</taxon>
        <taxon>Engelhardtia</taxon>
    </lineage>
</organism>
<protein>
    <submittedName>
        <fullName evidence="2">Putative nucleotide-binding protein containing TIR-like domain protein</fullName>
    </submittedName>
</protein>